<keyword evidence="3" id="KW-1185">Reference proteome</keyword>
<proteinExistence type="predicted"/>
<dbReference type="AlphaFoldDB" id="A0A3M6UH43"/>
<evidence type="ECO:0000313" key="2">
    <source>
        <dbReference type="EMBL" id="RMX53000.1"/>
    </source>
</evidence>
<name>A0A3M6UH43_POCDA</name>
<comment type="caution">
    <text evidence="2">The sequence shown here is derived from an EMBL/GenBank/DDBJ whole genome shotgun (WGS) entry which is preliminary data.</text>
</comment>
<evidence type="ECO:0000313" key="3">
    <source>
        <dbReference type="Proteomes" id="UP000275408"/>
    </source>
</evidence>
<sequence>MLFKMCQNPPFLTTDPEHKRTEGKKETFYTRNFITFSQEISIDEAFVPFKFKGKFTLKVRMACSSFSCDAENGYCKNFIMYGCYETGGRFAPLKSSSLCGQLLHKSTSLPSLESKGHPSSWKSKTHVELPS</sequence>
<dbReference type="EMBL" id="RCHS01001535">
    <property type="protein sequence ID" value="RMX53000.1"/>
    <property type="molecule type" value="Genomic_DNA"/>
</dbReference>
<protein>
    <submittedName>
        <fullName evidence="2">Uncharacterized protein</fullName>
    </submittedName>
</protein>
<organism evidence="2 3">
    <name type="scientific">Pocillopora damicornis</name>
    <name type="common">Cauliflower coral</name>
    <name type="synonym">Millepora damicornis</name>
    <dbReference type="NCBI Taxonomy" id="46731"/>
    <lineage>
        <taxon>Eukaryota</taxon>
        <taxon>Metazoa</taxon>
        <taxon>Cnidaria</taxon>
        <taxon>Anthozoa</taxon>
        <taxon>Hexacorallia</taxon>
        <taxon>Scleractinia</taxon>
        <taxon>Astrocoeniina</taxon>
        <taxon>Pocilloporidae</taxon>
        <taxon>Pocillopora</taxon>
    </lineage>
</organism>
<reference evidence="2 3" key="1">
    <citation type="journal article" date="2018" name="Sci. Rep.">
        <title>Comparative analysis of the Pocillopora damicornis genome highlights role of immune system in coral evolution.</title>
        <authorList>
            <person name="Cunning R."/>
            <person name="Bay R.A."/>
            <person name="Gillette P."/>
            <person name="Baker A.C."/>
            <person name="Traylor-Knowles N."/>
        </authorList>
    </citation>
    <scope>NUCLEOTIDE SEQUENCE [LARGE SCALE GENOMIC DNA]</scope>
    <source>
        <strain evidence="2">RSMAS</strain>
        <tissue evidence="2">Whole animal</tissue>
    </source>
</reference>
<evidence type="ECO:0000256" key="1">
    <source>
        <dbReference type="SAM" id="MobiDB-lite"/>
    </source>
</evidence>
<accession>A0A3M6UH43</accession>
<dbReference type="Proteomes" id="UP000275408">
    <property type="component" value="Unassembled WGS sequence"/>
</dbReference>
<feature type="region of interest" description="Disordered" evidence="1">
    <location>
        <begin position="108"/>
        <end position="131"/>
    </location>
</feature>
<gene>
    <name evidence="2" type="ORF">pdam_00024240</name>
</gene>